<organism evidence="1 2">
    <name type="scientific">Janibacter indicus</name>
    <dbReference type="NCBI Taxonomy" id="857417"/>
    <lineage>
        <taxon>Bacteria</taxon>
        <taxon>Bacillati</taxon>
        <taxon>Actinomycetota</taxon>
        <taxon>Actinomycetes</taxon>
        <taxon>Micrococcales</taxon>
        <taxon>Intrasporangiaceae</taxon>
        <taxon>Janibacter</taxon>
    </lineage>
</organism>
<accession>A0A1W2ALK5</accession>
<gene>
    <name evidence="1" type="ORF">SAMN06296429_10624</name>
</gene>
<dbReference type="OrthoDB" id="6630012at2"/>
<evidence type="ECO:0000313" key="1">
    <source>
        <dbReference type="EMBL" id="SMC61576.1"/>
    </source>
</evidence>
<dbReference type="AlphaFoldDB" id="A0A1W2ALK5"/>
<dbReference type="Proteomes" id="UP000192634">
    <property type="component" value="Unassembled WGS sequence"/>
</dbReference>
<dbReference type="RefSeq" id="WP_084450797.1">
    <property type="nucleotide sequence ID" value="NZ_FWXN01000006.1"/>
</dbReference>
<proteinExistence type="predicted"/>
<evidence type="ECO:0008006" key="3">
    <source>
        <dbReference type="Google" id="ProtNLM"/>
    </source>
</evidence>
<dbReference type="InterPro" id="IPR019238">
    <property type="entry name" value="AbiEi_2"/>
</dbReference>
<reference evidence="1 2" key="1">
    <citation type="submission" date="2017-04" db="EMBL/GenBank/DDBJ databases">
        <authorList>
            <person name="Afonso C.L."/>
            <person name="Miller P.J."/>
            <person name="Scott M.A."/>
            <person name="Spackman E."/>
            <person name="Goraichik I."/>
            <person name="Dimitrov K.M."/>
            <person name="Suarez D.L."/>
            <person name="Swayne D.E."/>
        </authorList>
    </citation>
    <scope>NUCLEOTIDE SEQUENCE [LARGE SCALE GENOMIC DNA]</scope>
    <source>
        <strain evidence="1 2">CGMCC 1.12511</strain>
    </source>
</reference>
<dbReference type="Pfam" id="PF09952">
    <property type="entry name" value="AbiEi_2"/>
    <property type="match status" value="1"/>
</dbReference>
<dbReference type="EMBL" id="FWXN01000006">
    <property type="protein sequence ID" value="SMC61576.1"/>
    <property type="molecule type" value="Genomic_DNA"/>
</dbReference>
<name>A0A1W2ALK5_9MICO</name>
<evidence type="ECO:0000313" key="2">
    <source>
        <dbReference type="Proteomes" id="UP000192634"/>
    </source>
</evidence>
<protein>
    <recommendedName>
        <fullName evidence="3">Transcriptional regulator, AbiEi antitoxin, Type IV TA system</fullName>
    </recommendedName>
</protein>
<sequence>MKILNAGHWEREVVDATVVALRELGVALEVEPPSAGEQRGDLRPDGYAVVRLDGREVRYPVEVKRGLRPSTAALLAAQVGEGLLISDHISPAVGDLLRARGVQYVDSAGNAHLRGAGVLVDVRGRRAREGVARSVRKASPLFTRAGLPVVLAVLEEPRLIEAPLREVQARTTVSLGSVQKVMAHLREQGYRASDTPDEGRWRRLYDGWVAAYLAGPRDDALVGRYSTRLRPDDVVRALADGDVTLSGESAARAAGYDIAPVTLDLYVRDSVGPAVTAGRLRPDPDGTVTVRRPVWTPGSERELGRGGPTHRLAPGPVVYADLLALQDPRGEHLAEEWRSHGTRLQPRT</sequence>